<sequence length="308" mass="33175">MEILPILESNSSPNPNVWYVLSPEGDAPCIRVGHTCTFVAGEPRRVLVIGGANPDGSFADVYALDLDKFEWSCPDWPGISSRYEHSAFIPDCNPKKVHVFGGAQQVTNLNDVQALDLEKGKWETVETCGSPPSPRTCHSMASVGSKFYVFGGGLSGPDPVPDTTVHVFNAEDNSWSQPDISGSSPCSRHGHVSVAVGTDIYVHGGMAGTNIYDDLYKFNTVSHTWSKLQPTGSIPSSRTAHAATCVGKRIFIHGGMSSVGSALDDMYSLDTETLRWTKTPIDGPNPTPRLDHTICYCGNSKANGRECI</sequence>
<dbReference type="PANTHER" id="PTHR46647:SF1">
    <property type="entry name" value="RAB9 EFFECTOR PROTEIN WITH KELCH MOTIFS"/>
    <property type="match status" value="1"/>
</dbReference>
<dbReference type="InterPro" id="IPR011043">
    <property type="entry name" value="Gal_Oxase/kelch_b-propeller"/>
</dbReference>
<keyword evidence="6" id="KW-1185">Reference proteome</keyword>
<protein>
    <recommendedName>
        <fullName evidence="4">Rab9 effector protein with kelch motifs</fullName>
    </recommendedName>
</protein>
<comment type="function">
    <text evidence="3">Rab9 effector required for endosome to trans-Golgi network (TGN) transport.</text>
</comment>
<dbReference type="SUPFAM" id="SSF50965">
    <property type="entry name" value="Galactose oxidase, central domain"/>
    <property type="match status" value="1"/>
</dbReference>
<dbReference type="InterPro" id="IPR006652">
    <property type="entry name" value="Kelch_1"/>
</dbReference>
<comment type="caution">
    <text evidence="5">The sequence shown here is derived from an EMBL/GenBank/DDBJ whole genome shotgun (WGS) entry which is preliminary data.</text>
</comment>
<dbReference type="InterPro" id="IPR015915">
    <property type="entry name" value="Kelch-typ_b-propeller"/>
</dbReference>
<evidence type="ECO:0000313" key="5">
    <source>
        <dbReference type="EMBL" id="KAJ7336699.1"/>
    </source>
</evidence>
<evidence type="ECO:0000256" key="2">
    <source>
        <dbReference type="ARBA" id="ARBA00022737"/>
    </source>
</evidence>
<dbReference type="InterPro" id="IPR052124">
    <property type="entry name" value="Rab9_kelch_effector"/>
</dbReference>
<reference evidence="5" key="1">
    <citation type="submission" date="2023-01" db="EMBL/GenBank/DDBJ databases">
        <title>Genome assembly of the deep-sea coral Lophelia pertusa.</title>
        <authorList>
            <person name="Herrera S."/>
            <person name="Cordes E."/>
        </authorList>
    </citation>
    <scope>NUCLEOTIDE SEQUENCE</scope>
    <source>
        <strain evidence="5">USNM1676648</strain>
        <tissue evidence="5">Polyp</tissue>
    </source>
</reference>
<keyword evidence="1" id="KW-0880">Kelch repeat</keyword>
<dbReference type="SMART" id="SM00612">
    <property type="entry name" value="Kelch"/>
    <property type="match status" value="2"/>
</dbReference>
<accession>A0A9X0CFW0</accession>
<dbReference type="PANTHER" id="PTHR46647">
    <property type="entry name" value="RAB9 EFFECTOR PROTEIN WITH KELCH MOTIFS"/>
    <property type="match status" value="1"/>
</dbReference>
<evidence type="ECO:0000313" key="6">
    <source>
        <dbReference type="Proteomes" id="UP001163046"/>
    </source>
</evidence>
<name>A0A9X0CFW0_9CNID</name>
<dbReference type="OrthoDB" id="10251809at2759"/>
<dbReference type="AlphaFoldDB" id="A0A9X0CFW0"/>
<dbReference type="Pfam" id="PF24681">
    <property type="entry name" value="Kelch_KLHDC2_KLHL20_DRC7"/>
    <property type="match status" value="1"/>
</dbReference>
<dbReference type="Proteomes" id="UP001163046">
    <property type="component" value="Unassembled WGS sequence"/>
</dbReference>
<dbReference type="EMBL" id="MU827782">
    <property type="protein sequence ID" value="KAJ7336699.1"/>
    <property type="molecule type" value="Genomic_DNA"/>
</dbReference>
<evidence type="ECO:0000256" key="4">
    <source>
        <dbReference type="ARBA" id="ARBA00039295"/>
    </source>
</evidence>
<organism evidence="5 6">
    <name type="scientific">Desmophyllum pertusum</name>
    <dbReference type="NCBI Taxonomy" id="174260"/>
    <lineage>
        <taxon>Eukaryota</taxon>
        <taxon>Metazoa</taxon>
        <taxon>Cnidaria</taxon>
        <taxon>Anthozoa</taxon>
        <taxon>Hexacorallia</taxon>
        <taxon>Scleractinia</taxon>
        <taxon>Caryophylliina</taxon>
        <taxon>Caryophylliidae</taxon>
        <taxon>Desmophyllum</taxon>
    </lineage>
</organism>
<keyword evidence="2" id="KW-0677">Repeat</keyword>
<gene>
    <name evidence="5" type="ORF">OS493_011921</name>
</gene>
<evidence type="ECO:0000256" key="1">
    <source>
        <dbReference type="ARBA" id="ARBA00022441"/>
    </source>
</evidence>
<proteinExistence type="predicted"/>
<dbReference type="Gene3D" id="2.120.10.80">
    <property type="entry name" value="Kelch-type beta propeller"/>
    <property type="match status" value="3"/>
</dbReference>
<evidence type="ECO:0000256" key="3">
    <source>
        <dbReference type="ARBA" id="ARBA00037224"/>
    </source>
</evidence>